<reference evidence="2 3" key="1">
    <citation type="journal article" date="2019" name="Int. J. Syst. Evol. Microbiol.">
        <title>The Global Catalogue of Microorganisms (GCM) 10K type strain sequencing project: providing services to taxonomists for standard genome sequencing and annotation.</title>
        <authorList>
            <consortium name="The Broad Institute Genomics Platform"/>
            <consortium name="The Broad Institute Genome Sequencing Center for Infectious Disease"/>
            <person name="Wu L."/>
            <person name="Ma J."/>
        </authorList>
    </citation>
    <scope>NUCLEOTIDE SEQUENCE [LARGE SCALE GENOMIC DNA]</scope>
    <source>
        <strain evidence="2 3">JCM 10977</strain>
    </source>
</reference>
<name>A0ABN1QSG1_9ACTN</name>
<evidence type="ECO:0000313" key="2">
    <source>
        <dbReference type="EMBL" id="GAA0946811.1"/>
    </source>
</evidence>
<dbReference type="RefSeq" id="WP_343972795.1">
    <property type="nucleotide sequence ID" value="NZ_BAAAHK010000009.1"/>
</dbReference>
<organism evidence="2 3">
    <name type="scientific">Kribbella koreensis</name>
    <dbReference type="NCBI Taxonomy" id="57909"/>
    <lineage>
        <taxon>Bacteria</taxon>
        <taxon>Bacillati</taxon>
        <taxon>Actinomycetota</taxon>
        <taxon>Actinomycetes</taxon>
        <taxon>Propionibacteriales</taxon>
        <taxon>Kribbellaceae</taxon>
        <taxon>Kribbella</taxon>
    </lineage>
</organism>
<dbReference type="EMBL" id="BAAAHK010000009">
    <property type="protein sequence ID" value="GAA0946811.1"/>
    <property type="molecule type" value="Genomic_DNA"/>
</dbReference>
<proteinExistence type="predicted"/>
<accession>A0ABN1QSG1</accession>
<dbReference type="Proteomes" id="UP001500542">
    <property type="component" value="Unassembled WGS sequence"/>
</dbReference>
<gene>
    <name evidence="2" type="ORF">GCM10009554_43060</name>
</gene>
<feature type="transmembrane region" description="Helical" evidence="1">
    <location>
        <begin position="6"/>
        <end position="29"/>
    </location>
</feature>
<evidence type="ECO:0000313" key="3">
    <source>
        <dbReference type="Proteomes" id="UP001500542"/>
    </source>
</evidence>
<comment type="caution">
    <text evidence="2">The sequence shown here is derived from an EMBL/GenBank/DDBJ whole genome shotgun (WGS) entry which is preliminary data.</text>
</comment>
<protein>
    <submittedName>
        <fullName evidence="2">Uncharacterized protein</fullName>
    </submittedName>
</protein>
<keyword evidence="1" id="KW-0472">Membrane</keyword>
<keyword evidence="3" id="KW-1185">Reference proteome</keyword>
<keyword evidence="1" id="KW-0812">Transmembrane</keyword>
<sequence length="201" mass="22165">MNRSSWARFVLPIAILLTVITIVSILVFGSNGRDDEQAKTSQPTLVPSLADDEPAQLEAWKRPTTSDPKLMAIGYARAIWTYDTSKHSLKDWQDAVSVFADPYGEGPRVARSLLPLMGEWQQLELHHAKATVDQITAESTPEMKRLQQSEAAPDGWTGFVIHGKQTTLLDTDTIVSNRQMAVGVVCASICKFWSASAQINP</sequence>
<evidence type="ECO:0000256" key="1">
    <source>
        <dbReference type="SAM" id="Phobius"/>
    </source>
</evidence>
<keyword evidence="1" id="KW-1133">Transmembrane helix</keyword>